<dbReference type="HOGENOM" id="CLU_794111_0_0_0"/>
<feature type="signal peptide" evidence="1">
    <location>
        <begin position="1"/>
        <end position="20"/>
    </location>
</feature>
<proteinExistence type="predicted"/>
<evidence type="ECO:0000256" key="1">
    <source>
        <dbReference type="SAM" id="SignalP"/>
    </source>
</evidence>
<dbReference type="AlphaFoldDB" id="Q01UI4"/>
<accession>Q01UI4</accession>
<feature type="chain" id="PRO_5004162645" description="DUF4412 domain-containing protein" evidence="1">
    <location>
        <begin position="21"/>
        <end position="314"/>
    </location>
</feature>
<dbReference type="InParanoid" id="Q01UI4"/>
<sequence length="314" mass="33806" precursor="true">MNRLIHIAAGSALLVFGAAAQVRSADEREAKLKAELDGRVQLKTMGAVRGMTVKGAPYSADEINETTQVLADGTRIHREIKTSVSRDSEGRVRRETPENITITDPVANVTYILNPKSMTGQKLAMAEGNFMFYRTATDGPKGGPMLSTFTVTSSGDGQPVSMVVNGQPLDDKAVAEAMAKAKESGQTVTYDRRAVITHDIAGVAGPGAVGWATAAPAMRKRNAGEPLGKQMIEGVNAEGTRNVETIEAGKIGNDRPIQVTSESWYSEELQMTVLTKHSDPRTGDESFRVTNIRRGEPGAYLFQPPAGYQINERK</sequence>
<dbReference type="KEGG" id="sus:Acid_5739"/>
<dbReference type="STRING" id="234267.Acid_5739"/>
<reference evidence="2" key="1">
    <citation type="submission" date="2006-10" db="EMBL/GenBank/DDBJ databases">
        <title>Complete sequence of Solibacter usitatus Ellin6076.</title>
        <authorList>
            <consortium name="US DOE Joint Genome Institute"/>
            <person name="Copeland A."/>
            <person name="Lucas S."/>
            <person name="Lapidus A."/>
            <person name="Barry K."/>
            <person name="Detter J.C."/>
            <person name="Glavina del Rio T."/>
            <person name="Hammon N."/>
            <person name="Israni S."/>
            <person name="Dalin E."/>
            <person name="Tice H."/>
            <person name="Pitluck S."/>
            <person name="Thompson L.S."/>
            <person name="Brettin T."/>
            <person name="Bruce D."/>
            <person name="Han C."/>
            <person name="Tapia R."/>
            <person name="Gilna P."/>
            <person name="Schmutz J."/>
            <person name="Larimer F."/>
            <person name="Land M."/>
            <person name="Hauser L."/>
            <person name="Kyrpides N."/>
            <person name="Mikhailova N."/>
            <person name="Janssen P.H."/>
            <person name="Kuske C.R."/>
            <person name="Richardson P."/>
        </authorList>
    </citation>
    <scope>NUCLEOTIDE SEQUENCE</scope>
    <source>
        <strain evidence="2">Ellin6076</strain>
    </source>
</reference>
<name>Q01UI4_SOLUE</name>
<protein>
    <recommendedName>
        <fullName evidence="3">DUF4412 domain-containing protein</fullName>
    </recommendedName>
</protein>
<dbReference type="OrthoDB" id="128756at2"/>
<organism evidence="2">
    <name type="scientific">Solibacter usitatus (strain Ellin6076)</name>
    <dbReference type="NCBI Taxonomy" id="234267"/>
    <lineage>
        <taxon>Bacteria</taxon>
        <taxon>Pseudomonadati</taxon>
        <taxon>Acidobacteriota</taxon>
        <taxon>Terriglobia</taxon>
        <taxon>Bryobacterales</taxon>
        <taxon>Solibacteraceae</taxon>
        <taxon>Candidatus Solibacter</taxon>
    </lineage>
</organism>
<evidence type="ECO:0008006" key="3">
    <source>
        <dbReference type="Google" id="ProtNLM"/>
    </source>
</evidence>
<dbReference type="eggNOG" id="ENOG5032UDD">
    <property type="taxonomic scope" value="Bacteria"/>
</dbReference>
<dbReference type="EMBL" id="CP000473">
    <property type="protein sequence ID" value="ABJ86686.1"/>
    <property type="molecule type" value="Genomic_DNA"/>
</dbReference>
<gene>
    <name evidence="2" type="ordered locus">Acid_5739</name>
</gene>
<evidence type="ECO:0000313" key="2">
    <source>
        <dbReference type="EMBL" id="ABJ86686.1"/>
    </source>
</evidence>
<keyword evidence="1" id="KW-0732">Signal</keyword>